<dbReference type="Proteomes" id="UP000887564">
    <property type="component" value="Unplaced"/>
</dbReference>
<evidence type="ECO:0000313" key="2">
    <source>
        <dbReference type="WBParaSite" id="PEQ_0001400201-mRNA-1"/>
    </source>
</evidence>
<reference evidence="2" key="1">
    <citation type="submission" date="2022-11" db="UniProtKB">
        <authorList>
            <consortium name="WormBaseParasite"/>
        </authorList>
    </citation>
    <scope>IDENTIFICATION</scope>
</reference>
<protein>
    <submittedName>
        <fullName evidence="2">Uncharacterized protein</fullName>
    </submittedName>
</protein>
<sequence>MTRERCDAGKLEMIQQKARRTCAIRLFTCNSAHRCNLISLVRGPRYPWS</sequence>
<organism evidence="1 2">
    <name type="scientific">Parascaris equorum</name>
    <name type="common">Equine roundworm</name>
    <dbReference type="NCBI Taxonomy" id="6256"/>
    <lineage>
        <taxon>Eukaryota</taxon>
        <taxon>Metazoa</taxon>
        <taxon>Ecdysozoa</taxon>
        <taxon>Nematoda</taxon>
        <taxon>Chromadorea</taxon>
        <taxon>Rhabditida</taxon>
        <taxon>Spirurina</taxon>
        <taxon>Ascaridomorpha</taxon>
        <taxon>Ascaridoidea</taxon>
        <taxon>Ascarididae</taxon>
        <taxon>Parascaris</taxon>
    </lineage>
</organism>
<proteinExistence type="predicted"/>
<dbReference type="WBParaSite" id="PEQ_0001400201-mRNA-1">
    <property type="protein sequence ID" value="PEQ_0001400201-mRNA-1"/>
    <property type="gene ID" value="PEQ_0001400201"/>
</dbReference>
<evidence type="ECO:0000313" key="1">
    <source>
        <dbReference type="Proteomes" id="UP000887564"/>
    </source>
</evidence>
<name>A0A914S6N2_PAREQ</name>
<dbReference type="AlphaFoldDB" id="A0A914S6N2"/>
<accession>A0A914S6N2</accession>
<keyword evidence="1" id="KW-1185">Reference proteome</keyword>